<keyword evidence="4" id="KW-0804">Transcription</keyword>
<dbReference type="GO" id="GO:0016987">
    <property type="term" value="F:sigma factor activity"/>
    <property type="evidence" value="ECO:0007669"/>
    <property type="project" value="UniProtKB-KW"/>
</dbReference>
<dbReference type="GO" id="GO:0003677">
    <property type="term" value="F:DNA binding"/>
    <property type="evidence" value="ECO:0007669"/>
    <property type="project" value="InterPro"/>
</dbReference>
<dbReference type="NCBIfam" id="TIGR02937">
    <property type="entry name" value="sigma70-ECF"/>
    <property type="match status" value="1"/>
</dbReference>
<dbReference type="RefSeq" id="WP_079715238.1">
    <property type="nucleotide sequence ID" value="NZ_FUYS01000001.1"/>
</dbReference>
<protein>
    <submittedName>
        <fullName evidence="7">RNA polymerase sigma-70 factor, ECF subfamily</fullName>
    </submittedName>
</protein>
<dbReference type="SUPFAM" id="SSF88946">
    <property type="entry name" value="Sigma2 domain of RNA polymerase sigma factors"/>
    <property type="match status" value="1"/>
</dbReference>
<dbReference type="PANTHER" id="PTHR43133">
    <property type="entry name" value="RNA POLYMERASE ECF-TYPE SIGMA FACTO"/>
    <property type="match status" value="1"/>
</dbReference>
<dbReference type="InterPro" id="IPR007627">
    <property type="entry name" value="RNA_pol_sigma70_r2"/>
</dbReference>
<evidence type="ECO:0000259" key="5">
    <source>
        <dbReference type="Pfam" id="PF04542"/>
    </source>
</evidence>
<organism evidence="7 8">
    <name type="scientific">Parapedobacter luteus</name>
    <dbReference type="NCBI Taxonomy" id="623280"/>
    <lineage>
        <taxon>Bacteria</taxon>
        <taxon>Pseudomonadati</taxon>
        <taxon>Bacteroidota</taxon>
        <taxon>Sphingobacteriia</taxon>
        <taxon>Sphingobacteriales</taxon>
        <taxon>Sphingobacteriaceae</taxon>
        <taxon>Parapedobacter</taxon>
    </lineage>
</organism>
<dbReference type="Proteomes" id="UP000190541">
    <property type="component" value="Unassembled WGS sequence"/>
</dbReference>
<gene>
    <name evidence="7" type="ORF">SAMN05660226_00517</name>
</gene>
<feature type="domain" description="RNA polymerase sigma-70 region 2" evidence="5">
    <location>
        <begin position="28"/>
        <end position="91"/>
    </location>
</feature>
<evidence type="ECO:0000313" key="7">
    <source>
        <dbReference type="EMBL" id="SKB29383.1"/>
    </source>
</evidence>
<keyword evidence="8" id="KW-1185">Reference proteome</keyword>
<keyword evidence="3" id="KW-0731">Sigma factor</keyword>
<evidence type="ECO:0000256" key="2">
    <source>
        <dbReference type="ARBA" id="ARBA00023015"/>
    </source>
</evidence>
<feature type="domain" description="RNA polymerase sigma factor 70 region 4 type 2" evidence="6">
    <location>
        <begin position="123"/>
        <end position="173"/>
    </location>
</feature>
<evidence type="ECO:0000256" key="1">
    <source>
        <dbReference type="ARBA" id="ARBA00010641"/>
    </source>
</evidence>
<sequence>MALKRLNNEAAVLKLIANGDEKAFARLFYAYYNQIGAYVQGLTQDTEVTGEIIQEVFAKIWIDRESLPQVKKFDAFLFIICRNHTLNHIRRMVAERGNKEAYRLELDAVHEEEGVTSLADQYELIDRAISLLPPQQKKVFVLRRQGLKNPEISRRMNLSIESVKKYQHLAVKFISEFVKGEALA</sequence>
<dbReference type="PANTHER" id="PTHR43133:SF46">
    <property type="entry name" value="RNA POLYMERASE SIGMA-70 FACTOR ECF SUBFAMILY"/>
    <property type="match status" value="1"/>
</dbReference>
<evidence type="ECO:0000256" key="3">
    <source>
        <dbReference type="ARBA" id="ARBA00023082"/>
    </source>
</evidence>
<proteinExistence type="inferred from homology"/>
<dbReference type="GO" id="GO:0006352">
    <property type="term" value="P:DNA-templated transcription initiation"/>
    <property type="evidence" value="ECO:0007669"/>
    <property type="project" value="InterPro"/>
</dbReference>
<evidence type="ECO:0000259" key="6">
    <source>
        <dbReference type="Pfam" id="PF08281"/>
    </source>
</evidence>
<reference evidence="7 8" key="1">
    <citation type="submission" date="2017-02" db="EMBL/GenBank/DDBJ databases">
        <authorList>
            <person name="Peterson S.W."/>
        </authorList>
    </citation>
    <scope>NUCLEOTIDE SEQUENCE [LARGE SCALE GENOMIC DNA]</scope>
    <source>
        <strain evidence="7 8">DSM 22899</strain>
    </source>
</reference>
<evidence type="ECO:0000313" key="8">
    <source>
        <dbReference type="Proteomes" id="UP000190541"/>
    </source>
</evidence>
<dbReference type="InterPro" id="IPR013325">
    <property type="entry name" value="RNA_pol_sigma_r2"/>
</dbReference>
<dbReference type="InterPro" id="IPR014284">
    <property type="entry name" value="RNA_pol_sigma-70_dom"/>
</dbReference>
<dbReference type="Gene3D" id="1.10.10.10">
    <property type="entry name" value="Winged helix-like DNA-binding domain superfamily/Winged helix DNA-binding domain"/>
    <property type="match status" value="1"/>
</dbReference>
<dbReference type="InterPro" id="IPR013249">
    <property type="entry name" value="RNA_pol_sigma70_r4_t2"/>
</dbReference>
<dbReference type="InterPro" id="IPR036388">
    <property type="entry name" value="WH-like_DNA-bd_sf"/>
</dbReference>
<dbReference type="Pfam" id="PF04542">
    <property type="entry name" value="Sigma70_r2"/>
    <property type="match status" value="1"/>
</dbReference>
<dbReference type="OrthoDB" id="799938at2"/>
<dbReference type="EMBL" id="FUYS01000001">
    <property type="protein sequence ID" value="SKB29383.1"/>
    <property type="molecule type" value="Genomic_DNA"/>
</dbReference>
<comment type="similarity">
    <text evidence="1">Belongs to the sigma-70 factor family. ECF subfamily.</text>
</comment>
<dbReference type="SUPFAM" id="SSF88659">
    <property type="entry name" value="Sigma3 and sigma4 domains of RNA polymerase sigma factors"/>
    <property type="match status" value="1"/>
</dbReference>
<keyword evidence="2" id="KW-0805">Transcription regulation</keyword>
<dbReference type="InterPro" id="IPR013324">
    <property type="entry name" value="RNA_pol_sigma_r3/r4-like"/>
</dbReference>
<accession>A0A1T5A409</accession>
<evidence type="ECO:0000256" key="4">
    <source>
        <dbReference type="ARBA" id="ARBA00023163"/>
    </source>
</evidence>
<dbReference type="InterPro" id="IPR039425">
    <property type="entry name" value="RNA_pol_sigma-70-like"/>
</dbReference>
<dbReference type="Pfam" id="PF08281">
    <property type="entry name" value="Sigma70_r4_2"/>
    <property type="match status" value="1"/>
</dbReference>
<dbReference type="Gene3D" id="1.10.1740.10">
    <property type="match status" value="1"/>
</dbReference>
<name>A0A1T5A409_9SPHI</name>
<dbReference type="AlphaFoldDB" id="A0A1T5A409"/>
<dbReference type="STRING" id="623280.SAMN05660226_00517"/>